<gene>
    <name evidence="2" type="ORF">GSOID_T00024731001</name>
</gene>
<name>E4YGS4_OIKDI</name>
<accession>E4YGS4</accession>
<feature type="transmembrane region" description="Helical" evidence="1">
    <location>
        <begin position="72"/>
        <end position="93"/>
    </location>
</feature>
<protein>
    <submittedName>
        <fullName evidence="2">Uncharacterized protein</fullName>
    </submittedName>
</protein>
<keyword evidence="1" id="KW-0472">Membrane</keyword>
<evidence type="ECO:0000256" key="1">
    <source>
        <dbReference type="SAM" id="Phobius"/>
    </source>
</evidence>
<reference evidence="2" key="1">
    <citation type="journal article" date="2010" name="Science">
        <title>Plasticity of animal genome architecture unmasked by rapid evolution of a pelagic tunicate.</title>
        <authorList>
            <person name="Denoeud F."/>
            <person name="Henriet S."/>
            <person name="Mungpakdee S."/>
            <person name="Aury J.M."/>
            <person name="Da Silva C."/>
            <person name="Brinkmann H."/>
            <person name="Mikhaleva J."/>
            <person name="Olsen L.C."/>
            <person name="Jubin C."/>
            <person name="Canestro C."/>
            <person name="Bouquet J.M."/>
            <person name="Danks G."/>
            <person name="Poulain J."/>
            <person name="Campsteijn C."/>
            <person name="Adamski M."/>
            <person name="Cross I."/>
            <person name="Yadetie F."/>
            <person name="Muffato M."/>
            <person name="Louis A."/>
            <person name="Butcher S."/>
            <person name="Tsagkogeorga G."/>
            <person name="Konrad A."/>
            <person name="Singh S."/>
            <person name="Jensen M.F."/>
            <person name="Cong E.H."/>
            <person name="Eikeseth-Otteraa H."/>
            <person name="Noel B."/>
            <person name="Anthouard V."/>
            <person name="Porcel B.M."/>
            <person name="Kachouri-Lafond R."/>
            <person name="Nishino A."/>
            <person name="Ugolini M."/>
            <person name="Chourrout P."/>
            <person name="Nishida H."/>
            <person name="Aasland R."/>
            <person name="Huzurbazar S."/>
            <person name="Westhof E."/>
            <person name="Delsuc F."/>
            <person name="Lehrach H."/>
            <person name="Reinhardt R."/>
            <person name="Weissenbach J."/>
            <person name="Roy S.W."/>
            <person name="Artiguenave F."/>
            <person name="Postlethwait J.H."/>
            <person name="Manak J.R."/>
            <person name="Thompson E.M."/>
            <person name="Jaillon O."/>
            <person name="Du Pasquier L."/>
            <person name="Boudinot P."/>
            <person name="Liberles D.A."/>
            <person name="Volff J.N."/>
            <person name="Philippe H."/>
            <person name="Lenhard B."/>
            <person name="Roest Crollius H."/>
            <person name="Wincker P."/>
            <person name="Chourrout D."/>
        </authorList>
    </citation>
    <scope>NUCLEOTIDE SEQUENCE [LARGE SCALE GENOMIC DNA]</scope>
</reference>
<feature type="transmembrane region" description="Helical" evidence="1">
    <location>
        <begin position="105"/>
        <end position="125"/>
    </location>
</feature>
<dbReference type="Proteomes" id="UP000011014">
    <property type="component" value="Unassembled WGS sequence"/>
</dbReference>
<feature type="transmembrane region" description="Helical" evidence="1">
    <location>
        <begin position="145"/>
        <end position="164"/>
    </location>
</feature>
<sequence>MMVVCISITANTSEVQGIVTNNFDSAAKILTDVGVDTPTIDTETFEKDEVDQAADDVQVFIVKFPETTTGTVSITVLSIVGTCAIITLGLAIVRNLRRRKLEVAGAYFGILISFSSFLVVVYFLIVDLSTDTSHEDEGIEKTIAYVLIGITSAIIILLSVFLIVRGRAERSRRRRRSSITDLLRRLILLKIHTQQ</sequence>
<evidence type="ECO:0000313" key="2">
    <source>
        <dbReference type="EMBL" id="CBY34698.1"/>
    </source>
</evidence>
<dbReference type="AlphaFoldDB" id="E4YGS4"/>
<dbReference type="EMBL" id="FN654535">
    <property type="protein sequence ID" value="CBY34698.1"/>
    <property type="molecule type" value="Genomic_DNA"/>
</dbReference>
<proteinExistence type="predicted"/>
<keyword evidence="1" id="KW-0812">Transmembrane</keyword>
<organism evidence="2">
    <name type="scientific">Oikopleura dioica</name>
    <name type="common">Tunicate</name>
    <dbReference type="NCBI Taxonomy" id="34765"/>
    <lineage>
        <taxon>Eukaryota</taxon>
        <taxon>Metazoa</taxon>
        <taxon>Chordata</taxon>
        <taxon>Tunicata</taxon>
        <taxon>Appendicularia</taxon>
        <taxon>Copelata</taxon>
        <taxon>Oikopleuridae</taxon>
        <taxon>Oikopleura</taxon>
    </lineage>
</organism>
<keyword evidence="1" id="KW-1133">Transmembrane helix</keyword>